<name>A0ABP8DT87_9ACTN</name>
<comment type="caution">
    <text evidence="3">The sequence shown here is derived from an EMBL/GenBank/DDBJ whole genome shotgun (WGS) entry which is preliminary data.</text>
</comment>
<evidence type="ECO:0000256" key="1">
    <source>
        <dbReference type="SAM" id="MobiDB-lite"/>
    </source>
</evidence>
<feature type="transmembrane region" description="Helical" evidence="2">
    <location>
        <begin position="43"/>
        <end position="69"/>
    </location>
</feature>
<evidence type="ECO:0000313" key="3">
    <source>
        <dbReference type="EMBL" id="GAA4263159.1"/>
    </source>
</evidence>
<gene>
    <name evidence="3" type="ORF">GCM10022255_105180</name>
</gene>
<accession>A0ABP8DT87</accession>
<evidence type="ECO:0008006" key="5">
    <source>
        <dbReference type="Google" id="ProtNLM"/>
    </source>
</evidence>
<reference evidence="4" key="1">
    <citation type="journal article" date="2019" name="Int. J. Syst. Evol. Microbiol.">
        <title>The Global Catalogue of Microorganisms (GCM) 10K type strain sequencing project: providing services to taxonomists for standard genome sequencing and annotation.</title>
        <authorList>
            <consortium name="The Broad Institute Genomics Platform"/>
            <consortium name="The Broad Institute Genome Sequencing Center for Infectious Disease"/>
            <person name="Wu L."/>
            <person name="Ma J."/>
        </authorList>
    </citation>
    <scope>NUCLEOTIDE SEQUENCE [LARGE SCALE GENOMIC DNA]</scope>
    <source>
        <strain evidence="4">JCM 17441</strain>
    </source>
</reference>
<keyword evidence="4" id="KW-1185">Reference proteome</keyword>
<organism evidence="3 4">
    <name type="scientific">Dactylosporangium darangshiense</name>
    <dbReference type="NCBI Taxonomy" id="579108"/>
    <lineage>
        <taxon>Bacteria</taxon>
        <taxon>Bacillati</taxon>
        <taxon>Actinomycetota</taxon>
        <taxon>Actinomycetes</taxon>
        <taxon>Micromonosporales</taxon>
        <taxon>Micromonosporaceae</taxon>
        <taxon>Dactylosporangium</taxon>
    </lineage>
</organism>
<dbReference type="RefSeq" id="WP_345141961.1">
    <property type="nucleotide sequence ID" value="NZ_BAABAT010000062.1"/>
</dbReference>
<sequence>MMPPQVGPQPQWQAPDEVPPPPRGPGVLTPFAAPPRDRDLRGLWIGLGIGGLALVLCCIGGVVGIAFLLPYADNIAKSQVASVVEVYLAAVRDEDYTTARRQLCDAEQRTHTIGWFEDHFGQSPIMDYRVDPADVRIGNESITVDAQVLQNGRWADERYDMEQAGSRYVICGGLD</sequence>
<evidence type="ECO:0000256" key="2">
    <source>
        <dbReference type="SAM" id="Phobius"/>
    </source>
</evidence>
<dbReference type="Proteomes" id="UP001500620">
    <property type="component" value="Unassembled WGS sequence"/>
</dbReference>
<keyword evidence="2" id="KW-1133">Transmembrane helix</keyword>
<evidence type="ECO:0000313" key="4">
    <source>
        <dbReference type="Proteomes" id="UP001500620"/>
    </source>
</evidence>
<proteinExistence type="predicted"/>
<dbReference type="EMBL" id="BAABAT010000062">
    <property type="protein sequence ID" value="GAA4263159.1"/>
    <property type="molecule type" value="Genomic_DNA"/>
</dbReference>
<keyword evidence="2" id="KW-0472">Membrane</keyword>
<protein>
    <recommendedName>
        <fullName evidence="5">DUF4878 domain-containing protein</fullName>
    </recommendedName>
</protein>
<feature type="region of interest" description="Disordered" evidence="1">
    <location>
        <begin position="1"/>
        <end position="32"/>
    </location>
</feature>
<keyword evidence="2" id="KW-0812">Transmembrane</keyword>